<dbReference type="OrthoDB" id="7164001at2"/>
<dbReference type="Pfam" id="PF02470">
    <property type="entry name" value="MlaD"/>
    <property type="match status" value="1"/>
</dbReference>
<dbReference type="AlphaFoldDB" id="A0A1E7QL00"/>
<dbReference type="InterPro" id="IPR030970">
    <property type="entry name" value="ABC_MlaD"/>
</dbReference>
<dbReference type="PANTHER" id="PTHR33371">
    <property type="entry name" value="INTERMEMBRANE PHOSPHOLIPID TRANSPORT SYSTEM BINDING PROTEIN MLAD-RELATED"/>
    <property type="match status" value="1"/>
</dbReference>
<name>A0A1E7QL00_WOLPI</name>
<dbReference type="Proteomes" id="UP000175679">
    <property type="component" value="Unassembled WGS sequence"/>
</dbReference>
<evidence type="ECO:0000313" key="3">
    <source>
        <dbReference type="EMBL" id="OEY87123.1"/>
    </source>
</evidence>
<comment type="caution">
    <text evidence="3">The sequence shown here is derived from an EMBL/GenBank/DDBJ whole genome shotgun (WGS) entry which is preliminary data.</text>
</comment>
<evidence type="ECO:0000313" key="4">
    <source>
        <dbReference type="Proteomes" id="UP000175679"/>
    </source>
</evidence>
<dbReference type="RefSeq" id="WP_070064774.1">
    <property type="nucleotide sequence ID" value="NZ_MJMG01000001.1"/>
</dbReference>
<feature type="domain" description="Mce/MlaD" evidence="2">
    <location>
        <begin position="40"/>
        <end position="117"/>
    </location>
</feature>
<dbReference type="InterPro" id="IPR003399">
    <property type="entry name" value="Mce/MlaD"/>
</dbReference>
<gene>
    <name evidence="3" type="ORF">BIY23_01405</name>
</gene>
<proteinExistence type="predicted"/>
<dbReference type="EMBL" id="MJMG01000001">
    <property type="protein sequence ID" value="OEY87123.1"/>
    <property type="molecule type" value="Genomic_DNA"/>
</dbReference>
<feature type="transmembrane region" description="Helical" evidence="1">
    <location>
        <begin position="6"/>
        <end position="27"/>
    </location>
</feature>
<dbReference type="InterPro" id="IPR052336">
    <property type="entry name" value="MlaD_Phospholipid_Transporter"/>
</dbReference>
<protein>
    <submittedName>
        <fullName evidence="3">Outer membrane lipid asymmetry maintenance protein MlaD</fullName>
    </submittedName>
</protein>
<evidence type="ECO:0000259" key="2">
    <source>
        <dbReference type="Pfam" id="PF02470"/>
    </source>
</evidence>
<sequence>MRRSNLLETVAGIFVLIFTIFLFTFVCNKLYRIEKSHENCYSIYGLFSDANGIDPGDSIKISGVKIGRVTGVTLDKDTYVARIDMCINRDIKLSIDSAATITSNGVMGNKFITITPGADTKLLADGGRLQHTQSEANIGGIIDKIFGLFSRS</sequence>
<accession>A0A1E7QL00</accession>
<dbReference type="GO" id="GO:0015914">
    <property type="term" value="P:phospholipid transport"/>
    <property type="evidence" value="ECO:0007669"/>
    <property type="project" value="InterPro"/>
</dbReference>
<reference evidence="3 4" key="1">
    <citation type="submission" date="2016-09" db="EMBL/GenBank/DDBJ databases">
        <title>Genomic evidence for plant-parasitic nematodes as the earliest Wolbachia hosts.</title>
        <authorList>
            <person name="Brown A.M."/>
            <person name="Wasala S.K."/>
            <person name="Howe D.K."/>
            <person name="Peetz A.B."/>
            <person name="Zasada I.A."/>
            <person name="Denver D.R."/>
        </authorList>
    </citation>
    <scope>NUCLEOTIDE SEQUENCE [LARGE SCALE GENOMIC DNA]</scope>
    <source>
        <strain evidence="4">wPpe</strain>
    </source>
</reference>
<keyword evidence="4" id="KW-1185">Reference proteome</keyword>
<organism evidence="3 4">
    <name type="scientific">Wolbachia pipientis</name>
    <dbReference type="NCBI Taxonomy" id="955"/>
    <lineage>
        <taxon>Bacteria</taxon>
        <taxon>Pseudomonadati</taxon>
        <taxon>Pseudomonadota</taxon>
        <taxon>Alphaproteobacteria</taxon>
        <taxon>Rickettsiales</taxon>
        <taxon>Anaplasmataceae</taxon>
        <taxon>Wolbachieae</taxon>
        <taxon>Wolbachia</taxon>
    </lineage>
</organism>
<keyword evidence="1" id="KW-0472">Membrane</keyword>
<evidence type="ECO:0000256" key="1">
    <source>
        <dbReference type="SAM" id="Phobius"/>
    </source>
</evidence>
<dbReference type="PANTHER" id="PTHR33371:SF4">
    <property type="entry name" value="INTERMEMBRANE PHOSPHOLIPID TRANSPORT SYSTEM BINDING PROTEIN MLAD"/>
    <property type="match status" value="1"/>
</dbReference>
<dbReference type="NCBIfam" id="TIGR04430">
    <property type="entry name" value="OM_asym_MlaD"/>
    <property type="match status" value="1"/>
</dbReference>
<keyword evidence="1" id="KW-1133">Transmembrane helix</keyword>
<keyword evidence="1" id="KW-0812">Transmembrane</keyword>